<dbReference type="AlphaFoldDB" id="A7HP97"/>
<dbReference type="SUPFAM" id="SSF52833">
    <property type="entry name" value="Thioredoxin-like"/>
    <property type="match status" value="1"/>
</dbReference>
<dbReference type="SFLD" id="SFLDS00019">
    <property type="entry name" value="Glutathione_Transferase_(cytos"/>
    <property type="match status" value="1"/>
</dbReference>
<dbReference type="KEGG" id="pla:Plav_0107"/>
<dbReference type="HOGENOM" id="CLU_044137_1_2_5"/>
<evidence type="ECO:0000313" key="4">
    <source>
        <dbReference type="Proteomes" id="UP000006377"/>
    </source>
</evidence>
<dbReference type="InterPro" id="IPR050931">
    <property type="entry name" value="Mito_Protein_Transport_Metaxin"/>
</dbReference>
<gene>
    <name evidence="3" type="ordered locus">Plav_0107</name>
</gene>
<dbReference type="SUPFAM" id="SSF47616">
    <property type="entry name" value="GST C-terminal domain-like"/>
    <property type="match status" value="1"/>
</dbReference>
<dbReference type="SFLD" id="SFLDG01200">
    <property type="entry name" value="SUF1.1"/>
    <property type="match status" value="1"/>
</dbReference>
<dbReference type="InterPro" id="IPR012336">
    <property type="entry name" value="Thioredoxin-like_fold"/>
</dbReference>
<proteinExistence type="predicted"/>
<dbReference type="EMBL" id="CP000774">
    <property type="protein sequence ID" value="ABS61730.1"/>
    <property type="molecule type" value="Genomic_DNA"/>
</dbReference>
<dbReference type="Pfam" id="PF17172">
    <property type="entry name" value="GST_N_4"/>
    <property type="match status" value="1"/>
</dbReference>
<dbReference type="CDD" id="cd03193">
    <property type="entry name" value="GST_C_Metaxin"/>
    <property type="match status" value="1"/>
</dbReference>
<dbReference type="InterPro" id="IPR040079">
    <property type="entry name" value="Glutathione_S-Trfase"/>
</dbReference>
<reference evidence="3 4" key="1">
    <citation type="journal article" date="2011" name="Stand. Genomic Sci.">
        <title>Complete genome sequence of Parvibaculum lavamentivorans type strain (DS-1(T)).</title>
        <authorList>
            <person name="Schleheck D."/>
            <person name="Weiss M."/>
            <person name="Pitluck S."/>
            <person name="Bruce D."/>
            <person name="Land M.L."/>
            <person name="Han S."/>
            <person name="Saunders E."/>
            <person name="Tapia R."/>
            <person name="Detter C."/>
            <person name="Brettin T."/>
            <person name="Han J."/>
            <person name="Woyke T."/>
            <person name="Goodwin L."/>
            <person name="Pennacchio L."/>
            <person name="Nolan M."/>
            <person name="Cook A.M."/>
            <person name="Kjelleberg S."/>
            <person name="Thomas T."/>
        </authorList>
    </citation>
    <scope>NUCLEOTIDE SEQUENCE [LARGE SCALE GENOMIC DNA]</scope>
    <source>
        <strain evidence="4">DS-1 / DSM 13023 / NCIMB 13966</strain>
    </source>
</reference>
<dbReference type="PANTHER" id="PTHR12289:SF41">
    <property type="entry name" value="FAILED AXON CONNECTIONS-RELATED"/>
    <property type="match status" value="1"/>
</dbReference>
<dbReference type="STRING" id="402881.Plav_0107"/>
<dbReference type="GO" id="GO:0005737">
    <property type="term" value="C:cytoplasm"/>
    <property type="evidence" value="ECO:0007669"/>
    <property type="project" value="TreeGrafter"/>
</dbReference>
<dbReference type="OrthoDB" id="7664269at2"/>
<dbReference type="InterPro" id="IPR026928">
    <property type="entry name" value="FAX/IsoI-like"/>
</dbReference>
<feature type="domain" description="Thioredoxin-like fold" evidence="2">
    <location>
        <begin position="19"/>
        <end position="116"/>
    </location>
</feature>
<feature type="domain" description="Metaxin glutathione S-transferase" evidence="1">
    <location>
        <begin position="166"/>
        <end position="227"/>
    </location>
</feature>
<dbReference type="PANTHER" id="PTHR12289">
    <property type="entry name" value="METAXIN RELATED"/>
    <property type="match status" value="1"/>
</dbReference>
<evidence type="ECO:0008006" key="5">
    <source>
        <dbReference type="Google" id="ProtNLM"/>
    </source>
</evidence>
<dbReference type="InterPro" id="IPR033468">
    <property type="entry name" value="Metaxin_GST"/>
</dbReference>
<keyword evidence="4" id="KW-1185">Reference proteome</keyword>
<dbReference type="RefSeq" id="WP_011995021.1">
    <property type="nucleotide sequence ID" value="NC_009719.1"/>
</dbReference>
<protein>
    <recommendedName>
        <fullName evidence="5">Glutathione S-transferase</fullName>
    </recommendedName>
</protein>
<dbReference type="SFLD" id="SFLDG01180">
    <property type="entry name" value="SUF1"/>
    <property type="match status" value="1"/>
</dbReference>
<evidence type="ECO:0000259" key="1">
    <source>
        <dbReference type="Pfam" id="PF17171"/>
    </source>
</evidence>
<evidence type="ECO:0000313" key="3">
    <source>
        <dbReference type="EMBL" id="ABS61730.1"/>
    </source>
</evidence>
<dbReference type="Pfam" id="PF17171">
    <property type="entry name" value="GST_C_6"/>
    <property type="match status" value="1"/>
</dbReference>
<sequence>MIRLHIFPASLKGTPNPSPLCVKLETALRLAGVPHRVWYNTNPANGPKGKLPFIEIEDQRIGDSALILYHLKERLGVDLDRSLSDGERAQSHMLHQMLDERLYWVLLHSRWMDEANWRVTRQCYFGGLPFPLSLIVPRMARKQMRAALHAQGIGRHSAEEIYELGAKDLAALATLLGDKPFFFGDIPTLADATVFAYLVNIAGPELPSPLKDAALRHDNLLRHMDRMGELYAAKRQPQRIALTLAA</sequence>
<organism evidence="3 4">
    <name type="scientific">Parvibaculum lavamentivorans (strain DS-1 / DSM 13023 / NCIMB 13966)</name>
    <dbReference type="NCBI Taxonomy" id="402881"/>
    <lineage>
        <taxon>Bacteria</taxon>
        <taxon>Pseudomonadati</taxon>
        <taxon>Pseudomonadota</taxon>
        <taxon>Alphaproteobacteria</taxon>
        <taxon>Hyphomicrobiales</taxon>
        <taxon>Parvibaculaceae</taxon>
        <taxon>Parvibaculum</taxon>
    </lineage>
</organism>
<evidence type="ECO:0000259" key="2">
    <source>
        <dbReference type="Pfam" id="PF17172"/>
    </source>
</evidence>
<dbReference type="InterPro" id="IPR036249">
    <property type="entry name" value="Thioredoxin-like_sf"/>
</dbReference>
<name>A7HP97_PARL1</name>
<dbReference type="Gene3D" id="3.40.30.10">
    <property type="entry name" value="Glutaredoxin"/>
    <property type="match status" value="1"/>
</dbReference>
<dbReference type="eggNOG" id="COG0625">
    <property type="taxonomic scope" value="Bacteria"/>
</dbReference>
<accession>A7HP97</accession>
<dbReference type="Gene3D" id="1.20.1050.10">
    <property type="match status" value="1"/>
</dbReference>
<dbReference type="Proteomes" id="UP000006377">
    <property type="component" value="Chromosome"/>
</dbReference>
<dbReference type="InterPro" id="IPR036282">
    <property type="entry name" value="Glutathione-S-Trfase_C_sf"/>
</dbReference>